<dbReference type="GeneID" id="92375208"/>
<dbReference type="AlphaFoldDB" id="A0A1G4ICH2"/>
<feature type="region of interest" description="Disordered" evidence="1">
    <location>
        <begin position="273"/>
        <end position="410"/>
    </location>
</feature>
<proteinExistence type="predicted"/>
<dbReference type="RefSeq" id="XP_067080615.1">
    <property type="nucleotide sequence ID" value="XM_067224514.1"/>
</dbReference>
<sequence length="410" mass="44408">MTPPTTRRYPIRLLVRHLPHDTTAESITRIIVEGCPTDSVEEVTTVYVIPGRPQQGVLPPIPSTAVVTIQPTARQQADSNLAMCDRALEIVADTFDGKVVHSGDAGTCNVMESTVELSPVCLRIPSGMRSKRGVSEDWVNRLRSISAGSIEDDDNYRAFCVSALGSNREVLTAGNNMSKGWMHEGGNTGDGATTHQAGAAATSLREQHQQGSQEGEGKQISNLVKYLVSGVDQRKKKGSSCRRKNEKKAGAPANAKPMKILVREWTEDDAGKLTSVGQTGAGLQRREVSSGTTKTPPREGGGQGESGGGKRRKRSRQSKKKAAKLDDLDGHRNTDGVSGTLEGRKGKGLKLPKRTAELDNHSDESAVNDKGCRDAEKRANRRKKRRADRKRRNRRSKEKEGETLTAAGAE</sequence>
<feature type="region of interest" description="Disordered" evidence="1">
    <location>
        <begin position="178"/>
        <end position="259"/>
    </location>
</feature>
<evidence type="ECO:0000313" key="2">
    <source>
        <dbReference type="EMBL" id="SCU69699.1"/>
    </source>
</evidence>
<feature type="compositionally biased region" description="Basic residues" evidence="1">
    <location>
        <begin position="379"/>
        <end position="396"/>
    </location>
</feature>
<comment type="caution">
    <text evidence="2">The sequence shown here is derived from an EMBL/GenBank/DDBJ whole genome shotgun (WGS) entry which is preliminary data.</text>
</comment>
<feature type="compositionally biased region" description="Basic and acidic residues" evidence="1">
    <location>
        <begin position="354"/>
        <end position="364"/>
    </location>
</feature>
<accession>A0A1G4ICH2</accession>
<dbReference type="VEuPathDB" id="TriTrypDB:TEOVI_000126800"/>
<dbReference type="Proteomes" id="UP000195570">
    <property type="component" value="Unassembled WGS sequence"/>
</dbReference>
<feature type="compositionally biased region" description="Basic residues" evidence="1">
    <location>
        <begin position="309"/>
        <end position="322"/>
    </location>
</feature>
<keyword evidence="3" id="KW-1185">Reference proteome</keyword>
<organism evidence="2 3">
    <name type="scientific">Trypanosoma equiperdum</name>
    <dbReference type="NCBI Taxonomy" id="5694"/>
    <lineage>
        <taxon>Eukaryota</taxon>
        <taxon>Discoba</taxon>
        <taxon>Euglenozoa</taxon>
        <taxon>Kinetoplastea</taxon>
        <taxon>Metakinetoplastina</taxon>
        <taxon>Trypanosomatida</taxon>
        <taxon>Trypanosomatidae</taxon>
        <taxon>Trypanosoma</taxon>
    </lineage>
</organism>
<feature type="compositionally biased region" description="Low complexity" evidence="1">
    <location>
        <begin position="190"/>
        <end position="202"/>
    </location>
</feature>
<evidence type="ECO:0000313" key="3">
    <source>
        <dbReference type="Proteomes" id="UP000195570"/>
    </source>
</evidence>
<reference evidence="2" key="1">
    <citation type="submission" date="2016-09" db="EMBL/GenBank/DDBJ databases">
        <authorList>
            <person name="Hebert L."/>
            <person name="Moumen B."/>
        </authorList>
    </citation>
    <scope>NUCLEOTIDE SEQUENCE [LARGE SCALE GENOMIC DNA]</scope>
    <source>
        <strain evidence="2">OVI</strain>
    </source>
</reference>
<dbReference type="EMBL" id="CZPT02001289">
    <property type="protein sequence ID" value="SCU69699.1"/>
    <property type="molecule type" value="Genomic_DNA"/>
</dbReference>
<evidence type="ECO:0000256" key="1">
    <source>
        <dbReference type="SAM" id="MobiDB-lite"/>
    </source>
</evidence>
<gene>
    <name evidence="2" type="ORF">TEOVI_000126800</name>
</gene>
<protein>
    <submittedName>
        <fullName evidence="2">Uncharacterized protein</fullName>
    </submittedName>
</protein>
<feature type="compositionally biased region" description="Basic and acidic residues" evidence="1">
    <location>
        <begin position="323"/>
        <end position="334"/>
    </location>
</feature>
<name>A0A1G4ICH2_TRYEQ</name>
<feature type="compositionally biased region" description="Basic residues" evidence="1">
    <location>
        <begin position="234"/>
        <end position="246"/>
    </location>
</feature>